<dbReference type="Gene3D" id="3.30.70.660">
    <property type="entry name" value="Pseudouridine synthase I, catalytic domain, C-terminal subdomain"/>
    <property type="match status" value="1"/>
</dbReference>
<evidence type="ECO:0000256" key="4">
    <source>
        <dbReference type="SAM" id="MobiDB-lite"/>
    </source>
</evidence>
<dbReference type="Pfam" id="PF01416">
    <property type="entry name" value="PseudoU_synth_1"/>
    <property type="match status" value="1"/>
</dbReference>
<reference evidence="6" key="1">
    <citation type="journal article" date="2020" name="bioRxiv">
        <title>Comparative genomics of Chlamydomonas.</title>
        <authorList>
            <person name="Craig R.J."/>
            <person name="Hasan A.R."/>
            <person name="Ness R.W."/>
            <person name="Keightley P.D."/>
        </authorList>
    </citation>
    <scope>NUCLEOTIDE SEQUENCE</scope>
    <source>
        <strain evidence="6">SAG 7.73</strain>
    </source>
</reference>
<evidence type="ECO:0000256" key="2">
    <source>
        <dbReference type="ARBA" id="ARBA00022694"/>
    </source>
</evidence>
<name>A0A835SWJ7_CHLIN</name>
<protein>
    <recommendedName>
        <fullName evidence="5">Pseudouridine synthase I TruA alpha/beta domain-containing protein</fullName>
    </recommendedName>
</protein>
<evidence type="ECO:0000256" key="3">
    <source>
        <dbReference type="ARBA" id="ARBA00023235"/>
    </source>
</evidence>
<feature type="compositionally biased region" description="Gly residues" evidence="4">
    <location>
        <begin position="502"/>
        <end position="513"/>
    </location>
</feature>
<dbReference type="GO" id="GO:0003723">
    <property type="term" value="F:RNA binding"/>
    <property type="evidence" value="ECO:0007669"/>
    <property type="project" value="InterPro"/>
</dbReference>
<dbReference type="InterPro" id="IPR001406">
    <property type="entry name" value="PsdUridine_synth_TruA"/>
</dbReference>
<organism evidence="6 7">
    <name type="scientific">Chlamydomonas incerta</name>
    <dbReference type="NCBI Taxonomy" id="51695"/>
    <lineage>
        <taxon>Eukaryota</taxon>
        <taxon>Viridiplantae</taxon>
        <taxon>Chlorophyta</taxon>
        <taxon>core chlorophytes</taxon>
        <taxon>Chlorophyceae</taxon>
        <taxon>CS clade</taxon>
        <taxon>Chlamydomonadales</taxon>
        <taxon>Chlamydomonadaceae</taxon>
        <taxon>Chlamydomonas</taxon>
    </lineage>
</organism>
<comment type="caution">
    <text evidence="6">The sequence shown here is derived from an EMBL/GenBank/DDBJ whole genome shotgun (WGS) entry which is preliminary data.</text>
</comment>
<keyword evidence="3" id="KW-0413">Isomerase</keyword>
<sequence>MPLGGAAALTGARHRACHAATAHAGTAARHSLSPTASSSPAAALARPSSYDRSHPNSAAALTSSPAAGRAAGCPAPPSGQRHGVVAGAGPAAGPSGSAGTGWRREEEDERIPVPEGAIPRRLKMVVAYDGSEFAGFQFQPGKVRTVQGELERCAKRLFVGCSRMVGSSRTDGGAHAYGQVVHFDVYGERDSLESDTLYYNSFLPDDVRVLELSYAEEGFDSHFSACGKTYIYKFSAGLPDPLQAKYRWWVYDRWCERSRGKPSKLSDIRLDVGAMAEAGQLLLGRHDFSAFMDAKRPAGLGSAKRKNPKLAERGIKPERTSAKNTRILSHLSISEGVSALSGGQEVTMEVTGNGFLYRMVRMLAAGLVEVGHGRITPQGLRKLLERGDRSALPEAAPPTGLVLAAVHYPGDAVFESRIQAVADRIRLSGTVPGSGSGQAVGAPGAEAVASSSDDASGAAGAEAEAAEVAAELRQTQGQKAAALMRAAAAARRAAAPDAAGGTAAGGLVGGSGEAGEEGLAVVGADGRVDYSKLKDRDDDQ</sequence>
<keyword evidence="7" id="KW-1185">Reference proteome</keyword>
<dbReference type="Proteomes" id="UP000650467">
    <property type="component" value="Unassembled WGS sequence"/>
</dbReference>
<feature type="region of interest" description="Disordered" evidence="4">
    <location>
        <begin position="28"/>
        <end position="111"/>
    </location>
</feature>
<dbReference type="InterPro" id="IPR020095">
    <property type="entry name" value="PsdUridine_synth_TruA_C"/>
</dbReference>
<feature type="compositionally biased region" description="Low complexity" evidence="4">
    <location>
        <begin position="63"/>
        <end position="73"/>
    </location>
</feature>
<evidence type="ECO:0000313" key="7">
    <source>
        <dbReference type="Proteomes" id="UP000650467"/>
    </source>
</evidence>
<dbReference type="EMBL" id="JAEHOC010000030">
    <property type="protein sequence ID" value="KAG2429559.1"/>
    <property type="molecule type" value="Genomic_DNA"/>
</dbReference>
<dbReference type="GO" id="GO:0031119">
    <property type="term" value="P:tRNA pseudouridine synthesis"/>
    <property type="evidence" value="ECO:0007669"/>
    <property type="project" value="TreeGrafter"/>
</dbReference>
<evidence type="ECO:0000313" key="6">
    <source>
        <dbReference type="EMBL" id="KAG2429559.1"/>
    </source>
</evidence>
<dbReference type="InterPro" id="IPR020103">
    <property type="entry name" value="PsdUridine_synth_cat_dom_sf"/>
</dbReference>
<dbReference type="InterPro" id="IPR020094">
    <property type="entry name" value="TruA/RsuA/RluB/E/F_N"/>
</dbReference>
<dbReference type="OrthoDB" id="271910at2759"/>
<dbReference type="AlphaFoldDB" id="A0A835SWJ7"/>
<proteinExistence type="inferred from homology"/>
<dbReference type="PANTHER" id="PTHR11142">
    <property type="entry name" value="PSEUDOURIDYLATE SYNTHASE"/>
    <property type="match status" value="1"/>
</dbReference>
<accession>A0A835SWJ7</accession>
<feature type="compositionally biased region" description="Low complexity" evidence="4">
    <location>
        <begin position="28"/>
        <end position="48"/>
    </location>
</feature>
<dbReference type="GO" id="GO:0009982">
    <property type="term" value="F:pseudouridine synthase activity"/>
    <property type="evidence" value="ECO:0007669"/>
    <property type="project" value="InterPro"/>
</dbReference>
<evidence type="ECO:0000256" key="1">
    <source>
        <dbReference type="ARBA" id="ARBA00009375"/>
    </source>
</evidence>
<evidence type="ECO:0000259" key="5">
    <source>
        <dbReference type="Pfam" id="PF01416"/>
    </source>
</evidence>
<dbReference type="SUPFAM" id="SSF55120">
    <property type="entry name" value="Pseudouridine synthase"/>
    <property type="match status" value="1"/>
</dbReference>
<dbReference type="PANTHER" id="PTHR11142:SF0">
    <property type="entry name" value="TRNA PSEUDOURIDINE SYNTHASE-LIKE 1"/>
    <property type="match status" value="1"/>
</dbReference>
<feature type="region of interest" description="Disordered" evidence="4">
    <location>
        <begin position="494"/>
        <end position="514"/>
    </location>
</feature>
<gene>
    <name evidence="6" type="ORF">HXX76_010794</name>
</gene>
<feature type="domain" description="Pseudouridine synthase I TruA alpha/beta" evidence="5">
    <location>
        <begin position="280"/>
        <end position="409"/>
    </location>
</feature>
<dbReference type="HAMAP" id="MF_00171">
    <property type="entry name" value="TruA"/>
    <property type="match status" value="1"/>
</dbReference>
<keyword evidence="2" id="KW-0819">tRNA processing</keyword>
<dbReference type="Gene3D" id="3.30.70.580">
    <property type="entry name" value="Pseudouridine synthase I, catalytic domain, N-terminal subdomain"/>
    <property type="match status" value="1"/>
</dbReference>
<dbReference type="InterPro" id="IPR020097">
    <property type="entry name" value="PsdUridine_synth_TruA_a/b_dom"/>
</dbReference>
<comment type="similarity">
    <text evidence="1">Belongs to the tRNA pseudouridine synthase TruA family.</text>
</comment>
<feature type="compositionally biased region" description="Low complexity" evidence="4">
    <location>
        <begin position="83"/>
        <end position="97"/>
    </location>
</feature>
<feature type="region of interest" description="Disordered" evidence="4">
    <location>
        <begin position="432"/>
        <end position="462"/>
    </location>
</feature>
<feature type="compositionally biased region" description="Low complexity" evidence="4">
    <location>
        <begin position="445"/>
        <end position="462"/>
    </location>
</feature>
<dbReference type="CDD" id="cd02570">
    <property type="entry name" value="PseudoU_synth_EcTruA"/>
    <property type="match status" value="1"/>
</dbReference>